<comment type="caution">
    <text evidence="3">The sequence shown here is derived from an EMBL/GenBank/DDBJ whole genome shotgun (WGS) entry which is preliminary data.</text>
</comment>
<dbReference type="InterPro" id="IPR010982">
    <property type="entry name" value="Lambda_DNA-bd_dom_sf"/>
</dbReference>
<dbReference type="PROSITE" id="PS50943">
    <property type="entry name" value="HTH_CROC1"/>
    <property type="match status" value="1"/>
</dbReference>
<dbReference type="AlphaFoldDB" id="A0A3N9UJI2"/>
<evidence type="ECO:0000313" key="3">
    <source>
        <dbReference type="EMBL" id="RQW76179.1"/>
    </source>
</evidence>
<dbReference type="GO" id="GO:0004519">
    <property type="term" value="F:endonuclease activity"/>
    <property type="evidence" value="ECO:0007669"/>
    <property type="project" value="InterPro"/>
</dbReference>
<dbReference type="SUPFAM" id="SSF47413">
    <property type="entry name" value="lambda repressor-like DNA-binding domains"/>
    <property type="match status" value="1"/>
</dbReference>
<dbReference type="GO" id="GO:0003677">
    <property type="term" value="F:DNA binding"/>
    <property type="evidence" value="ECO:0007669"/>
    <property type="project" value="UniProtKB-KW"/>
</dbReference>
<organism evidence="3 4">
    <name type="scientific">Lysinibacillus composti</name>
    <dbReference type="NCBI Taxonomy" id="720633"/>
    <lineage>
        <taxon>Bacteria</taxon>
        <taxon>Bacillati</taxon>
        <taxon>Bacillota</taxon>
        <taxon>Bacilli</taxon>
        <taxon>Bacillales</taxon>
        <taxon>Bacillaceae</taxon>
        <taxon>Lysinibacillus</taxon>
    </lineage>
</organism>
<dbReference type="InterPro" id="IPR003615">
    <property type="entry name" value="HNH_nuc"/>
</dbReference>
<evidence type="ECO:0000259" key="2">
    <source>
        <dbReference type="PROSITE" id="PS50943"/>
    </source>
</evidence>
<protein>
    <submittedName>
        <fullName evidence="3">Helix-turn-helix domain-containing protein</fullName>
    </submittedName>
</protein>
<dbReference type="Proteomes" id="UP000274033">
    <property type="component" value="Unassembled WGS sequence"/>
</dbReference>
<feature type="domain" description="HTH cro/C1-type" evidence="2">
    <location>
        <begin position="11"/>
        <end position="62"/>
    </location>
</feature>
<dbReference type="CDD" id="cd00093">
    <property type="entry name" value="HTH_XRE"/>
    <property type="match status" value="1"/>
</dbReference>
<dbReference type="Pfam" id="PF01844">
    <property type="entry name" value="HNH"/>
    <property type="match status" value="1"/>
</dbReference>
<dbReference type="InterPro" id="IPR002711">
    <property type="entry name" value="HNH"/>
</dbReference>
<name>A0A3N9UJI2_9BACI</name>
<sequence length="175" mass="19727">MNTLGEKIMTARKIKGLSLRELGNKIGMSHSQLSRVERGLNNPSNSLLKKIADELDLDMEELLILCDPNSNNLEYPGKLQRIHYKNTDYVKRRYNILLRDNFTCQACGVTAPSAPLEVSNIIPLSLGGNTTIENSITLCSNCHKGRELQISESGLEDDIFVKRFNIDLSDYRDLK</sequence>
<dbReference type="PANTHER" id="PTHR46558:SF4">
    <property type="entry name" value="DNA-BIDING PHAGE PROTEIN"/>
    <property type="match status" value="1"/>
</dbReference>
<dbReference type="CDD" id="cd00085">
    <property type="entry name" value="HNHc"/>
    <property type="match status" value="1"/>
</dbReference>
<gene>
    <name evidence="3" type="ORF">EBB45_01110</name>
</gene>
<dbReference type="Gene3D" id="1.10.30.50">
    <property type="match status" value="1"/>
</dbReference>
<dbReference type="Pfam" id="PF01381">
    <property type="entry name" value="HTH_3"/>
    <property type="match status" value="1"/>
</dbReference>
<reference evidence="3 4" key="1">
    <citation type="journal article" date="2013" name="J. Microbiol.">
        <title>Lysinibacillus chungkukjangi sp. nov., isolated from Chungkukjang, Korean fermented soybean food.</title>
        <authorList>
            <person name="Kim S.J."/>
            <person name="Jang Y.H."/>
            <person name="Hamada M."/>
            <person name="Ahn J.H."/>
            <person name="Weon H.Y."/>
            <person name="Suzuki K."/>
            <person name="Whang K.S."/>
            <person name="Kwon S.W."/>
        </authorList>
    </citation>
    <scope>NUCLEOTIDE SEQUENCE [LARGE SCALE GENOMIC DNA]</scope>
    <source>
        <strain evidence="3 4">MCCC 1A12701</strain>
    </source>
</reference>
<dbReference type="Gene3D" id="1.10.260.40">
    <property type="entry name" value="lambda repressor-like DNA-binding domains"/>
    <property type="match status" value="1"/>
</dbReference>
<proteinExistence type="predicted"/>
<dbReference type="PANTHER" id="PTHR46558">
    <property type="entry name" value="TRACRIPTIONAL REGULATORY PROTEIN-RELATED-RELATED"/>
    <property type="match status" value="1"/>
</dbReference>
<dbReference type="SMART" id="SM00530">
    <property type="entry name" value="HTH_XRE"/>
    <property type="match status" value="1"/>
</dbReference>
<dbReference type="SMART" id="SM00507">
    <property type="entry name" value="HNHc"/>
    <property type="match status" value="1"/>
</dbReference>
<keyword evidence="1" id="KW-0238">DNA-binding</keyword>
<keyword evidence="4" id="KW-1185">Reference proteome</keyword>
<evidence type="ECO:0000313" key="4">
    <source>
        <dbReference type="Proteomes" id="UP000274033"/>
    </source>
</evidence>
<dbReference type="OrthoDB" id="34624at2"/>
<dbReference type="InterPro" id="IPR001387">
    <property type="entry name" value="Cro/C1-type_HTH"/>
</dbReference>
<dbReference type="RefSeq" id="WP_124761759.1">
    <property type="nucleotide sequence ID" value="NZ_JAFBDY010000001.1"/>
</dbReference>
<accession>A0A3N9UJI2</accession>
<dbReference type="GO" id="GO:0008270">
    <property type="term" value="F:zinc ion binding"/>
    <property type="evidence" value="ECO:0007669"/>
    <property type="project" value="InterPro"/>
</dbReference>
<dbReference type="EMBL" id="RRCT01000001">
    <property type="protein sequence ID" value="RQW76179.1"/>
    <property type="molecule type" value="Genomic_DNA"/>
</dbReference>
<evidence type="ECO:0000256" key="1">
    <source>
        <dbReference type="ARBA" id="ARBA00023125"/>
    </source>
</evidence>